<feature type="compositionally biased region" description="Acidic residues" evidence="6">
    <location>
        <begin position="269"/>
        <end position="278"/>
    </location>
</feature>
<feature type="compositionally biased region" description="Polar residues" evidence="6">
    <location>
        <begin position="248"/>
        <end position="267"/>
    </location>
</feature>
<dbReference type="GO" id="GO:0030154">
    <property type="term" value="P:cell differentiation"/>
    <property type="evidence" value="ECO:0007669"/>
    <property type="project" value="TreeGrafter"/>
</dbReference>
<feature type="region of interest" description="Disordered" evidence="6">
    <location>
        <begin position="195"/>
        <end position="279"/>
    </location>
</feature>
<dbReference type="Pfam" id="PF02198">
    <property type="entry name" value="SAM_PNT"/>
    <property type="match status" value="1"/>
</dbReference>
<evidence type="ECO:0000256" key="5">
    <source>
        <dbReference type="RuleBase" id="RU004019"/>
    </source>
</evidence>
<dbReference type="PROSITE" id="PS00346">
    <property type="entry name" value="ETS_DOMAIN_2"/>
    <property type="match status" value="1"/>
</dbReference>
<dbReference type="PROSITE" id="PS50061">
    <property type="entry name" value="ETS_DOMAIN_3"/>
    <property type="match status" value="1"/>
</dbReference>
<feature type="region of interest" description="Disordered" evidence="6">
    <location>
        <begin position="1"/>
        <end position="26"/>
    </location>
</feature>
<feature type="region of interest" description="Disordered" evidence="6">
    <location>
        <begin position="529"/>
        <end position="563"/>
    </location>
</feature>
<dbReference type="FunFam" id="1.10.10.10:FF:000039">
    <property type="entry name" value="Friend leukemia integration 1 transcription factor"/>
    <property type="match status" value="1"/>
</dbReference>
<dbReference type="GO" id="GO:0005634">
    <property type="term" value="C:nucleus"/>
    <property type="evidence" value="ECO:0007669"/>
    <property type="project" value="UniProtKB-SubCell"/>
</dbReference>
<evidence type="ECO:0000313" key="10">
    <source>
        <dbReference type="Proteomes" id="UP001329430"/>
    </source>
</evidence>
<feature type="domain" description="ETS" evidence="7">
    <location>
        <begin position="399"/>
        <end position="479"/>
    </location>
</feature>
<feature type="compositionally biased region" description="Polar residues" evidence="6">
    <location>
        <begin position="1"/>
        <end position="14"/>
    </location>
</feature>
<dbReference type="InterPro" id="IPR036390">
    <property type="entry name" value="WH_DNA-bd_sf"/>
</dbReference>
<organism evidence="9 10">
    <name type="scientific">Pyrocoelia pectoralis</name>
    <dbReference type="NCBI Taxonomy" id="417401"/>
    <lineage>
        <taxon>Eukaryota</taxon>
        <taxon>Metazoa</taxon>
        <taxon>Ecdysozoa</taxon>
        <taxon>Arthropoda</taxon>
        <taxon>Hexapoda</taxon>
        <taxon>Insecta</taxon>
        <taxon>Pterygota</taxon>
        <taxon>Neoptera</taxon>
        <taxon>Endopterygota</taxon>
        <taxon>Coleoptera</taxon>
        <taxon>Polyphaga</taxon>
        <taxon>Elateriformia</taxon>
        <taxon>Elateroidea</taxon>
        <taxon>Lampyridae</taxon>
        <taxon>Lampyrinae</taxon>
        <taxon>Pyrocoelia</taxon>
    </lineage>
</organism>
<evidence type="ECO:0000256" key="1">
    <source>
        <dbReference type="ARBA" id="ARBA00004123"/>
    </source>
</evidence>
<dbReference type="InterPro" id="IPR013761">
    <property type="entry name" value="SAM/pointed_sf"/>
</dbReference>
<keyword evidence="4 5" id="KW-0539">Nucleus</keyword>
<dbReference type="SUPFAM" id="SSF46785">
    <property type="entry name" value="Winged helix' DNA-binding domain"/>
    <property type="match status" value="1"/>
</dbReference>
<dbReference type="SMART" id="SM00251">
    <property type="entry name" value="SAM_PNT"/>
    <property type="match status" value="1"/>
</dbReference>
<comment type="subcellular location">
    <subcellularLocation>
        <location evidence="1 5">Nucleus</location>
    </subcellularLocation>
</comment>
<keyword evidence="3 5" id="KW-0238">DNA-binding</keyword>
<feature type="compositionally biased region" description="Pro residues" evidence="6">
    <location>
        <begin position="542"/>
        <end position="563"/>
    </location>
</feature>
<dbReference type="InterPro" id="IPR036388">
    <property type="entry name" value="WH-like_DNA-bd_sf"/>
</dbReference>
<dbReference type="GO" id="GO:0043565">
    <property type="term" value="F:sequence-specific DNA binding"/>
    <property type="evidence" value="ECO:0007669"/>
    <property type="project" value="InterPro"/>
</dbReference>
<dbReference type="SMART" id="SM00413">
    <property type="entry name" value="ETS"/>
    <property type="match status" value="1"/>
</dbReference>
<gene>
    <name evidence="9" type="ORF">RI129_006991</name>
</gene>
<feature type="domain" description="PNT" evidence="8">
    <location>
        <begin position="271"/>
        <end position="358"/>
    </location>
</feature>
<comment type="caution">
    <text evidence="9">The sequence shown here is derived from an EMBL/GenBank/DDBJ whole genome shotgun (WGS) entry which is preliminary data.</text>
</comment>
<dbReference type="PRINTS" id="PR00454">
    <property type="entry name" value="ETSDOMAIN"/>
</dbReference>
<evidence type="ECO:0000256" key="3">
    <source>
        <dbReference type="ARBA" id="ARBA00023125"/>
    </source>
</evidence>
<feature type="compositionally biased region" description="Low complexity" evidence="6">
    <location>
        <begin position="226"/>
        <end position="238"/>
    </location>
</feature>
<evidence type="ECO:0000259" key="8">
    <source>
        <dbReference type="PROSITE" id="PS51433"/>
    </source>
</evidence>
<dbReference type="EMBL" id="JAVRBK010000005">
    <property type="protein sequence ID" value="KAK5643146.1"/>
    <property type="molecule type" value="Genomic_DNA"/>
</dbReference>
<reference evidence="9 10" key="1">
    <citation type="journal article" date="2024" name="Insects">
        <title>An Improved Chromosome-Level Genome Assembly of the Firefly Pyrocoelia pectoralis.</title>
        <authorList>
            <person name="Fu X."/>
            <person name="Meyer-Rochow V.B."/>
            <person name="Ballantyne L."/>
            <person name="Zhu X."/>
        </authorList>
    </citation>
    <scope>NUCLEOTIDE SEQUENCE [LARGE SCALE GENOMIC DNA]</scope>
    <source>
        <strain evidence="9">XCY_ONT2</strain>
    </source>
</reference>
<name>A0AAN7ZM30_9COLE</name>
<dbReference type="CDD" id="cd08203">
    <property type="entry name" value="SAM_PNT"/>
    <property type="match status" value="1"/>
</dbReference>
<dbReference type="Gene3D" id="1.10.10.10">
    <property type="entry name" value="Winged helix-like DNA-binding domain superfamily/Winged helix DNA-binding domain"/>
    <property type="match status" value="1"/>
</dbReference>
<protein>
    <submittedName>
        <fullName evidence="9">Uncharacterized protein</fullName>
    </submittedName>
</protein>
<sequence>MITSKTELTASSETAPDEDETQKISYNDKIEEDALLSRLKSSELLKHLLSGTVRKSEQPSVKNEDCNESARSCNTKSSVSQCKKVNFLHEKSQTVTQVSLKYKTKIELNNVSLSDDCSTVTTVSRVVSSVSSDKNVTMYDKCDDKDSEFSSTSCHLHTNEVQNTNDDLPIFPKEILENETMDYILAEAQRSLNIQSPPSSHISHESDSSENIPGPSSSYAYTTFQTPSPKTSSSYSPTLPGPSRCASAIQNELKNNSDNESAIGNLNSSEDDSSDGDIDNAMVLVPSDPMEWTADHIKSWLTWATKKFGLNPIPETTNLPESGSKLCEMSRAEFETFAGTPRAGALLAKHIAHLRHSVTGRASSPLNIDAKISDDEDKDPYQLLNAASSRLVAQGSGQIQLWQFLLELLGDSANSACITWEGTNGEFKLTDPDEVARRWGERKSKPNMNYDKLSRALRYYYDKNIMSKVHGKRYAYKFDFHGLMAACQAQAQGQGEMVTGYHKYQPHQSELGAALYPAGPGGTPKIPSILPPSTQHSQTGLFPPPAYWPYPPSTFDPRGPPFN</sequence>
<accession>A0AAN7ZM30</accession>
<dbReference type="InterPro" id="IPR003118">
    <property type="entry name" value="Pointed_dom"/>
</dbReference>
<dbReference type="SUPFAM" id="SSF47769">
    <property type="entry name" value="SAM/Pointed domain"/>
    <property type="match status" value="1"/>
</dbReference>
<keyword evidence="10" id="KW-1185">Reference proteome</keyword>
<evidence type="ECO:0000259" key="7">
    <source>
        <dbReference type="PROSITE" id="PS50061"/>
    </source>
</evidence>
<dbReference type="AlphaFoldDB" id="A0AAN7ZM30"/>
<proteinExistence type="inferred from homology"/>
<evidence type="ECO:0000256" key="6">
    <source>
        <dbReference type="SAM" id="MobiDB-lite"/>
    </source>
</evidence>
<dbReference type="PANTHER" id="PTHR11849">
    <property type="entry name" value="ETS"/>
    <property type="match status" value="1"/>
</dbReference>
<dbReference type="Pfam" id="PF00178">
    <property type="entry name" value="Ets"/>
    <property type="match status" value="1"/>
</dbReference>
<feature type="compositionally biased region" description="Polar residues" evidence="6">
    <location>
        <begin position="531"/>
        <end position="540"/>
    </location>
</feature>
<dbReference type="PANTHER" id="PTHR11849:SF304">
    <property type="entry name" value="DNA-BINDING PROTEIN D-ETS-3"/>
    <property type="match status" value="1"/>
</dbReference>
<evidence type="ECO:0000256" key="4">
    <source>
        <dbReference type="ARBA" id="ARBA00023242"/>
    </source>
</evidence>
<dbReference type="Gene3D" id="1.10.150.50">
    <property type="entry name" value="Transcription Factor, Ets-1"/>
    <property type="match status" value="1"/>
</dbReference>
<dbReference type="InterPro" id="IPR046328">
    <property type="entry name" value="ETS_fam"/>
</dbReference>
<dbReference type="PROSITE" id="PS00345">
    <property type="entry name" value="ETS_DOMAIN_1"/>
    <property type="match status" value="1"/>
</dbReference>
<evidence type="ECO:0000313" key="9">
    <source>
        <dbReference type="EMBL" id="KAK5643146.1"/>
    </source>
</evidence>
<feature type="compositionally biased region" description="Polar residues" evidence="6">
    <location>
        <begin position="214"/>
        <end position="225"/>
    </location>
</feature>
<dbReference type="GO" id="GO:0000981">
    <property type="term" value="F:DNA-binding transcription factor activity, RNA polymerase II-specific"/>
    <property type="evidence" value="ECO:0007669"/>
    <property type="project" value="TreeGrafter"/>
</dbReference>
<comment type="similarity">
    <text evidence="2 5">Belongs to the ETS family.</text>
</comment>
<dbReference type="InterPro" id="IPR000418">
    <property type="entry name" value="Ets_dom"/>
</dbReference>
<dbReference type="Proteomes" id="UP001329430">
    <property type="component" value="Chromosome 5"/>
</dbReference>
<evidence type="ECO:0000256" key="2">
    <source>
        <dbReference type="ARBA" id="ARBA00005562"/>
    </source>
</evidence>
<dbReference type="PROSITE" id="PS51433">
    <property type="entry name" value="PNT"/>
    <property type="match status" value="1"/>
</dbReference>